<dbReference type="Proteomes" id="UP001176521">
    <property type="component" value="Unassembled WGS sequence"/>
</dbReference>
<evidence type="ECO:0000313" key="3">
    <source>
        <dbReference type="Proteomes" id="UP001176521"/>
    </source>
</evidence>
<accession>A0AAN6G7F2</accession>
<dbReference type="InterPro" id="IPR054708">
    <property type="entry name" value="MTPAP-like_central"/>
</dbReference>
<dbReference type="GO" id="GO:0010605">
    <property type="term" value="P:negative regulation of macromolecule metabolic process"/>
    <property type="evidence" value="ECO:0007669"/>
    <property type="project" value="UniProtKB-ARBA"/>
</dbReference>
<dbReference type="PANTHER" id="PTHR23092">
    <property type="entry name" value="POLY(A) RNA POLYMERASE"/>
    <property type="match status" value="1"/>
</dbReference>
<evidence type="ECO:0000259" key="1">
    <source>
        <dbReference type="Pfam" id="PF22600"/>
    </source>
</evidence>
<dbReference type="PANTHER" id="PTHR23092:SF15">
    <property type="entry name" value="INACTIVE NON-CANONICAL POLY(A) RNA POLYMERASE PROTEIN TRF4-2-RELATED"/>
    <property type="match status" value="1"/>
</dbReference>
<dbReference type="Pfam" id="PF22600">
    <property type="entry name" value="MTPAP-like_central"/>
    <property type="match status" value="1"/>
</dbReference>
<protein>
    <recommendedName>
        <fullName evidence="1">Poly(A) RNA polymerase mitochondrial-like central palm domain-containing protein</fullName>
    </recommendedName>
</protein>
<reference evidence="2" key="1">
    <citation type="journal article" date="2023" name="PhytoFront">
        <title>Draft Genome Resources of Seven Strains of Tilletia horrida, Causal Agent of Kernel Smut of Rice.</title>
        <authorList>
            <person name="Khanal S."/>
            <person name="Antony Babu S."/>
            <person name="Zhou X.G."/>
        </authorList>
    </citation>
    <scope>NUCLEOTIDE SEQUENCE</scope>
    <source>
        <strain evidence="2">TX3</strain>
    </source>
</reference>
<dbReference type="Gene3D" id="3.30.460.10">
    <property type="entry name" value="Beta Polymerase, domain 2"/>
    <property type="match status" value="1"/>
</dbReference>
<dbReference type="AlphaFoldDB" id="A0AAN6G7F2"/>
<keyword evidence="3" id="KW-1185">Reference proteome</keyword>
<dbReference type="GO" id="GO:0031123">
    <property type="term" value="P:RNA 3'-end processing"/>
    <property type="evidence" value="ECO:0007669"/>
    <property type="project" value="TreeGrafter"/>
</dbReference>
<dbReference type="InterPro" id="IPR045862">
    <property type="entry name" value="Trf4-like"/>
</dbReference>
<dbReference type="GO" id="GO:0005730">
    <property type="term" value="C:nucleolus"/>
    <property type="evidence" value="ECO:0007669"/>
    <property type="project" value="TreeGrafter"/>
</dbReference>
<dbReference type="GO" id="GO:0003729">
    <property type="term" value="F:mRNA binding"/>
    <property type="evidence" value="ECO:0007669"/>
    <property type="project" value="TreeGrafter"/>
</dbReference>
<dbReference type="SUPFAM" id="SSF81301">
    <property type="entry name" value="Nucleotidyltransferase"/>
    <property type="match status" value="1"/>
</dbReference>
<feature type="non-terminal residue" evidence="2">
    <location>
        <position position="175"/>
    </location>
</feature>
<dbReference type="InterPro" id="IPR043519">
    <property type="entry name" value="NT_sf"/>
</dbReference>
<sequence length="175" mass="18749">MLALQNHNPSAHITAFGSGVTHTGEATADIDLNISTPWLPGALKKTFYAVAGALTPLASPGSVKVQHYLRTPIIKMKLRQYLELDVDITINTPDGTTTTALVAELIEGAPLIRPITLFLKKVLARYGFQQAAKGGLLGFALTILVATALRSLDDTAKSDLHSALLHVIQFLSRIP</sequence>
<evidence type="ECO:0000313" key="2">
    <source>
        <dbReference type="EMBL" id="KAK0524998.1"/>
    </source>
</evidence>
<dbReference type="GO" id="GO:0043634">
    <property type="term" value="P:polyadenylation-dependent ncRNA catabolic process"/>
    <property type="evidence" value="ECO:0007669"/>
    <property type="project" value="TreeGrafter"/>
</dbReference>
<gene>
    <name evidence="2" type="ORF">OC842_005647</name>
</gene>
<comment type="caution">
    <text evidence="2">The sequence shown here is derived from an EMBL/GenBank/DDBJ whole genome shotgun (WGS) entry which is preliminary data.</text>
</comment>
<feature type="domain" description="Poly(A) RNA polymerase mitochondrial-like central palm" evidence="1">
    <location>
        <begin position="4"/>
        <end position="102"/>
    </location>
</feature>
<dbReference type="GO" id="GO:1990817">
    <property type="term" value="F:poly(A) RNA polymerase activity"/>
    <property type="evidence" value="ECO:0007669"/>
    <property type="project" value="InterPro"/>
</dbReference>
<proteinExistence type="predicted"/>
<organism evidence="2 3">
    <name type="scientific">Tilletia horrida</name>
    <dbReference type="NCBI Taxonomy" id="155126"/>
    <lineage>
        <taxon>Eukaryota</taxon>
        <taxon>Fungi</taxon>
        <taxon>Dikarya</taxon>
        <taxon>Basidiomycota</taxon>
        <taxon>Ustilaginomycotina</taxon>
        <taxon>Exobasidiomycetes</taxon>
        <taxon>Tilletiales</taxon>
        <taxon>Tilletiaceae</taxon>
        <taxon>Tilletia</taxon>
    </lineage>
</organism>
<name>A0AAN6G7F2_9BASI</name>
<dbReference type="GO" id="GO:0031499">
    <property type="term" value="C:TRAMP complex"/>
    <property type="evidence" value="ECO:0007669"/>
    <property type="project" value="TreeGrafter"/>
</dbReference>
<dbReference type="EMBL" id="JAPDMQ010000421">
    <property type="protein sequence ID" value="KAK0524998.1"/>
    <property type="molecule type" value="Genomic_DNA"/>
</dbReference>